<dbReference type="InterPro" id="IPR029071">
    <property type="entry name" value="Ubiquitin-like_domsf"/>
</dbReference>
<dbReference type="PROSITE" id="PS50033">
    <property type="entry name" value="UBX"/>
    <property type="match status" value="1"/>
</dbReference>
<dbReference type="SUPFAM" id="SSF46934">
    <property type="entry name" value="UBA-like"/>
    <property type="match status" value="1"/>
</dbReference>
<dbReference type="InterPro" id="IPR017937">
    <property type="entry name" value="Thioredoxin_CS"/>
</dbReference>
<evidence type="ECO:0000256" key="3">
    <source>
        <dbReference type="SAM" id="MobiDB-lite"/>
    </source>
</evidence>
<sequence>MGIVDVGSMAEFDALLSRAGPRVVVVDFFATWCGPCRAVAPQVEQLSRKYADVGLFAKVDVDRAKDVARHCAVRAMPTFHVYSKGRRVEEVVGANIGRVESAIQSYAPRTVAFEGAGRRLGGATTQASPDSGANMVQPSKPKALVAKERPSRAPAKKPVEPDQALLQQLLELGFGKAHSEAALTATGNESLGSAVDHLASITDQDNEVESTDVKPRGTPDSASLSGKLLLRMPDGINMELPVNASDSIGKVWEEIAEQRPEVARQGFKLLSQYPRKTYTQEDSTRLLGEEQLVPRGQLKVELI</sequence>
<evidence type="ECO:0000313" key="7">
    <source>
        <dbReference type="EMBL" id="CAD8396382.1"/>
    </source>
</evidence>
<gene>
    <name evidence="7" type="ORF">RMAR0315_LOCUS6369</name>
</gene>
<name>A0A7S0BKE1_9RHOD</name>
<dbReference type="PRINTS" id="PR00421">
    <property type="entry name" value="THIOREDOXIN"/>
</dbReference>
<feature type="region of interest" description="Disordered" evidence="3">
    <location>
        <begin position="120"/>
        <end position="161"/>
    </location>
</feature>
<keyword evidence="2" id="KW-1015">Disulfide bond</keyword>
<dbReference type="Gene3D" id="3.40.30.10">
    <property type="entry name" value="Glutaredoxin"/>
    <property type="match status" value="1"/>
</dbReference>
<evidence type="ECO:0000259" key="4">
    <source>
        <dbReference type="PROSITE" id="PS50030"/>
    </source>
</evidence>
<dbReference type="SUPFAM" id="SSF52833">
    <property type="entry name" value="Thioredoxin-like"/>
    <property type="match status" value="1"/>
</dbReference>
<dbReference type="InterPro" id="IPR015940">
    <property type="entry name" value="UBA"/>
</dbReference>
<dbReference type="EMBL" id="HBEK01011598">
    <property type="protein sequence ID" value="CAD8396382.1"/>
    <property type="molecule type" value="Transcribed_RNA"/>
</dbReference>
<protein>
    <recommendedName>
        <fullName evidence="8">Thioredoxin</fullName>
    </recommendedName>
</protein>
<dbReference type="Pfam" id="PF00085">
    <property type="entry name" value="Thioredoxin"/>
    <property type="match status" value="1"/>
</dbReference>
<evidence type="ECO:0000256" key="2">
    <source>
        <dbReference type="ARBA" id="ARBA00023157"/>
    </source>
</evidence>
<dbReference type="PANTHER" id="PTHR46115">
    <property type="entry name" value="THIOREDOXIN-LIKE PROTEIN 1"/>
    <property type="match status" value="1"/>
</dbReference>
<dbReference type="PROSITE" id="PS00194">
    <property type="entry name" value="THIOREDOXIN_1"/>
    <property type="match status" value="1"/>
</dbReference>
<reference evidence="7" key="1">
    <citation type="submission" date="2021-01" db="EMBL/GenBank/DDBJ databases">
        <authorList>
            <person name="Corre E."/>
            <person name="Pelletier E."/>
            <person name="Niang G."/>
            <person name="Scheremetjew M."/>
            <person name="Finn R."/>
            <person name="Kale V."/>
            <person name="Holt S."/>
            <person name="Cochrane G."/>
            <person name="Meng A."/>
            <person name="Brown T."/>
            <person name="Cohen L."/>
        </authorList>
    </citation>
    <scope>NUCLEOTIDE SEQUENCE</scope>
    <source>
        <strain evidence="7">UTEX LB 2760</strain>
    </source>
</reference>
<dbReference type="PROSITE" id="PS50030">
    <property type="entry name" value="UBA"/>
    <property type="match status" value="1"/>
</dbReference>
<dbReference type="Pfam" id="PF00789">
    <property type="entry name" value="UBX"/>
    <property type="match status" value="1"/>
</dbReference>
<dbReference type="PROSITE" id="PS51352">
    <property type="entry name" value="THIOREDOXIN_2"/>
    <property type="match status" value="1"/>
</dbReference>
<dbReference type="CDD" id="cd01767">
    <property type="entry name" value="UBX"/>
    <property type="match status" value="1"/>
</dbReference>
<evidence type="ECO:0008006" key="8">
    <source>
        <dbReference type="Google" id="ProtNLM"/>
    </source>
</evidence>
<feature type="domain" description="Thioredoxin" evidence="6">
    <location>
        <begin position="1"/>
        <end position="125"/>
    </location>
</feature>
<dbReference type="Gene3D" id="1.10.8.10">
    <property type="entry name" value="DNA helicase RuvA subunit, C-terminal domain"/>
    <property type="match status" value="1"/>
</dbReference>
<accession>A0A7S0BKE1</accession>
<feature type="region of interest" description="Disordered" evidence="3">
    <location>
        <begin position="201"/>
        <end position="226"/>
    </location>
</feature>
<proteinExistence type="predicted"/>
<comment type="function">
    <text evidence="1">Participates in various redox reactions through the reversible oxidation of its active center dithiol to a disulfide and catalyzes dithiol-disulfide exchange reactions.</text>
</comment>
<dbReference type="Pfam" id="PF22562">
    <property type="entry name" value="UBA_7"/>
    <property type="match status" value="1"/>
</dbReference>
<dbReference type="InterPro" id="IPR009060">
    <property type="entry name" value="UBA-like_sf"/>
</dbReference>
<feature type="domain" description="UBA" evidence="4">
    <location>
        <begin position="160"/>
        <end position="201"/>
    </location>
</feature>
<dbReference type="InterPro" id="IPR036249">
    <property type="entry name" value="Thioredoxin-like_sf"/>
</dbReference>
<evidence type="ECO:0000259" key="5">
    <source>
        <dbReference type="PROSITE" id="PS50033"/>
    </source>
</evidence>
<feature type="compositionally biased region" description="Polar residues" evidence="3">
    <location>
        <begin position="123"/>
        <end position="137"/>
    </location>
</feature>
<feature type="domain" description="UBX" evidence="5">
    <location>
        <begin position="221"/>
        <end position="300"/>
    </location>
</feature>
<dbReference type="InterPro" id="IPR013766">
    <property type="entry name" value="Thioredoxin_domain"/>
</dbReference>
<dbReference type="AlphaFoldDB" id="A0A7S0BKE1"/>
<dbReference type="SUPFAM" id="SSF54236">
    <property type="entry name" value="Ubiquitin-like"/>
    <property type="match status" value="1"/>
</dbReference>
<dbReference type="Gene3D" id="3.10.20.90">
    <property type="entry name" value="Phosphatidylinositol 3-kinase Catalytic Subunit, Chain A, domain 1"/>
    <property type="match status" value="1"/>
</dbReference>
<evidence type="ECO:0000256" key="1">
    <source>
        <dbReference type="ARBA" id="ARBA00003318"/>
    </source>
</evidence>
<evidence type="ECO:0000259" key="6">
    <source>
        <dbReference type="PROSITE" id="PS51352"/>
    </source>
</evidence>
<organism evidence="7">
    <name type="scientific">Rhodosorus marinus</name>
    <dbReference type="NCBI Taxonomy" id="101924"/>
    <lineage>
        <taxon>Eukaryota</taxon>
        <taxon>Rhodophyta</taxon>
        <taxon>Stylonematophyceae</taxon>
        <taxon>Stylonematales</taxon>
        <taxon>Stylonemataceae</taxon>
        <taxon>Rhodosorus</taxon>
    </lineage>
</organism>
<dbReference type="CDD" id="cd02947">
    <property type="entry name" value="TRX_family"/>
    <property type="match status" value="1"/>
</dbReference>
<dbReference type="InterPro" id="IPR001012">
    <property type="entry name" value="UBX_dom"/>
</dbReference>